<dbReference type="GO" id="GO:0006508">
    <property type="term" value="P:proteolysis"/>
    <property type="evidence" value="ECO:0007669"/>
    <property type="project" value="UniProtKB-KW"/>
</dbReference>
<dbReference type="EMBL" id="JADIMG010000096">
    <property type="protein sequence ID" value="MBO8460653.1"/>
    <property type="molecule type" value="Genomic_DNA"/>
</dbReference>
<keyword evidence="2" id="KW-0732">Signal</keyword>
<name>A0A9D9N576_9BACT</name>
<protein>
    <recommendedName>
        <fullName evidence="1">Dipeptidase</fullName>
        <ecNumber evidence="1">3.4.-.-</ecNumber>
    </recommendedName>
</protein>
<evidence type="ECO:0000256" key="1">
    <source>
        <dbReference type="RuleBase" id="RU364089"/>
    </source>
</evidence>
<organism evidence="3 4">
    <name type="scientific">Candidatus Gallipaludibacter merdavium</name>
    <dbReference type="NCBI Taxonomy" id="2840839"/>
    <lineage>
        <taxon>Bacteria</taxon>
        <taxon>Pseudomonadati</taxon>
        <taxon>Bacteroidota</taxon>
        <taxon>Bacteroidia</taxon>
        <taxon>Bacteroidales</taxon>
        <taxon>Candidatus Gallipaludibacter</taxon>
    </lineage>
</organism>
<keyword evidence="1" id="KW-0378">Hydrolase</keyword>
<keyword evidence="1" id="KW-0224">Dipeptidase</keyword>
<proteinExistence type="inferred from homology"/>
<accession>A0A9D9N576</accession>
<comment type="caution">
    <text evidence="3">The sequence shown here is derived from an EMBL/GenBank/DDBJ whole genome shotgun (WGS) entry which is preliminary data.</text>
</comment>
<evidence type="ECO:0000256" key="2">
    <source>
        <dbReference type="SAM" id="SignalP"/>
    </source>
</evidence>
<keyword evidence="1" id="KW-0645">Protease</keyword>
<dbReference type="Proteomes" id="UP000823641">
    <property type="component" value="Unassembled WGS sequence"/>
</dbReference>
<evidence type="ECO:0000313" key="3">
    <source>
        <dbReference type="EMBL" id="MBO8460653.1"/>
    </source>
</evidence>
<dbReference type="InterPro" id="IPR005322">
    <property type="entry name" value="Peptidase_C69"/>
</dbReference>
<dbReference type="PANTHER" id="PTHR12994:SF17">
    <property type="entry name" value="LD30995P"/>
    <property type="match status" value="1"/>
</dbReference>
<dbReference type="EC" id="3.4.-.-" evidence="1"/>
<dbReference type="AlphaFoldDB" id="A0A9D9N576"/>
<dbReference type="GO" id="GO:0016805">
    <property type="term" value="F:dipeptidase activity"/>
    <property type="evidence" value="ECO:0007669"/>
    <property type="project" value="UniProtKB-KW"/>
</dbReference>
<comment type="similarity">
    <text evidence="1">Belongs to the peptidase C69 family.</text>
</comment>
<evidence type="ECO:0000313" key="4">
    <source>
        <dbReference type="Proteomes" id="UP000823641"/>
    </source>
</evidence>
<feature type="signal peptide" evidence="2">
    <location>
        <begin position="1"/>
        <end position="21"/>
    </location>
</feature>
<comment type="catalytic activity">
    <reaction evidence="1">
        <text>an L-aminoacyl-L-amino acid + H2O = 2 an L-alpha-amino acid</text>
        <dbReference type="Rhea" id="RHEA:48940"/>
        <dbReference type="ChEBI" id="CHEBI:15377"/>
        <dbReference type="ChEBI" id="CHEBI:59869"/>
        <dbReference type="ChEBI" id="CHEBI:77460"/>
    </reaction>
</comment>
<sequence length="542" mass="60870">MRKSFIIAAALSLSAIGSSWACTNFLAGKNATVDGSTLISYAADSYSLYGVLYRYPAAAHAPGTMRPVYEWDTGKYLGEIPEAPETYSVIGNMNEHQLAIGETTWGGRPELVDTTGLIDYGSLIYIALQRCKTAREAIQLMTSLVAEYGYYSSGESFSIADPNEVWIMELIGKGPGNKGAVWVAARIPDDCVSGHANQARITQINFEDKENWMYSPDVISFARKQGYFKGKDKDFSFSDTYNPMDFSSLWVCEARVWSFFRQVNAEMDKYITYIKGETKERMPLWIKPDKKVSAQDFKNYMRDQYEGTELDITQGIGAGSFNSKMRHTPLSFELEGETYWFARPTATQQTGFSFVAQMRSWLPNPVGGILWFGVDDAATNLYVPMYCGITEVPMCFKEGNGSLVKYSSTSAFWTYNAVANFAYSRYGDMLKDIRKQQKAWEDYFNVLVPAIDKAVEGMDTAAARNILTHFSCEQAEQSTAAWKKLGEYLLVKYMDGVIKKEADGKFVTNEAGIAEEIIRPGYPEEYLRIIAPTEKKEVKLAK</sequence>
<reference evidence="3" key="2">
    <citation type="journal article" date="2021" name="PeerJ">
        <title>Extensive microbial diversity within the chicken gut microbiome revealed by metagenomics and culture.</title>
        <authorList>
            <person name="Gilroy R."/>
            <person name="Ravi A."/>
            <person name="Getino M."/>
            <person name="Pursley I."/>
            <person name="Horton D.L."/>
            <person name="Alikhan N.F."/>
            <person name="Baker D."/>
            <person name="Gharbi K."/>
            <person name="Hall N."/>
            <person name="Watson M."/>
            <person name="Adriaenssens E.M."/>
            <person name="Foster-Nyarko E."/>
            <person name="Jarju S."/>
            <person name="Secka A."/>
            <person name="Antonio M."/>
            <person name="Oren A."/>
            <person name="Chaudhuri R.R."/>
            <person name="La Ragione R."/>
            <person name="Hildebrand F."/>
            <person name="Pallen M.J."/>
        </authorList>
    </citation>
    <scope>NUCLEOTIDE SEQUENCE</scope>
    <source>
        <strain evidence="3">G3-3990</strain>
    </source>
</reference>
<dbReference type="Gene3D" id="3.60.60.10">
    <property type="entry name" value="Penicillin V Acylase, Chain A"/>
    <property type="match status" value="1"/>
</dbReference>
<gene>
    <name evidence="3" type="ORF">IAA73_10035</name>
</gene>
<feature type="chain" id="PRO_5038543584" description="Dipeptidase" evidence="2">
    <location>
        <begin position="22"/>
        <end position="542"/>
    </location>
</feature>
<reference evidence="3" key="1">
    <citation type="submission" date="2020-10" db="EMBL/GenBank/DDBJ databases">
        <authorList>
            <person name="Gilroy R."/>
        </authorList>
    </citation>
    <scope>NUCLEOTIDE SEQUENCE</scope>
    <source>
        <strain evidence="3">G3-3990</strain>
    </source>
</reference>
<dbReference type="GO" id="GO:0070004">
    <property type="term" value="F:cysteine-type exopeptidase activity"/>
    <property type="evidence" value="ECO:0007669"/>
    <property type="project" value="InterPro"/>
</dbReference>
<dbReference type="Pfam" id="PF03577">
    <property type="entry name" value="Peptidase_C69"/>
    <property type="match status" value="2"/>
</dbReference>
<dbReference type="PANTHER" id="PTHR12994">
    <property type="entry name" value="SECERNIN"/>
    <property type="match status" value="1"/>
</dbReference>